<dbReference type="InterPro" id="IPR028909">
    <property type="entry name" value="bL21-like"/>
</dbReference>
<evidence type="ECO:0000256" key="3">
    <source>
        <dbReference type="ARBA" id="ARBA00022884"/>
    </source>
</evidence>
<comment type="subunit">
    <text evidence="6">Part of the 50S ribosomal subunit. Contacts protein L20.</text>
</comment>
<evidence type="ECO:0000256" key="2">
    <source>
        <dbReference type="ARBA" id="ARBA00022730"/>
    </source>
</evidence>
<dbReference type="AlphaFoldDB" id="A0A4R6PZP9"/>
<evidence type="ECO:0000256" key="4">
    <source>
        <dbReference type="ARBA" id="ARBA00022980"/>
    </source>
</evidence>
<dbReference type="GO" id="GO:0005737">
    <property type="term" value="C:cytoplasm"/>
    <property type="evidence" value="ECO:0007669"/>
    <property type="project" value="UniProtKB-ARBA"/>
</dbReference>
<evidence type="ECO:0000313" key="10">
    <source>
        <dbReference type="Proteomes" id="UP000295500"/>
    </source>
</evidence>
<proteinExistence type="inferred from homology"/>
<gene>
    <name evidence="6" type="primary">rplU</name>
    <name evidence="9" type="ORF">EV211_12721</name>
</gene>
<name>A0A4R6PZP9_9FIRM</name>
<evidence type="ECO:0000256" key="1">
    <source>
        <dbReference type="ARBA" id="ARBA00008563"/>
    </source>
</evidence>
<dbReference type="PROSITE" id="PS01169">
    <property type="entry name" value="RIBOSOMAL_L21"/>
    <property type="match status" value="1"/>
</dbReference>
<comment type="similarity">
    <text evidence="1 6 7">Belongs to the bacterial ribosomal protein bL21 family.</text>
</comment>
<keyword evidence="5 6" id="KW-0687">Ribonucleoprotein</keyword>
<dbReference type="InterPro" id="IPR001787">
    <property type="entry name" value="Ribosomal_bL21"/>
</dbReference>
<dbReference type="OrthoDB" id="9813334at2"/>
<keyword evidence="4 6" id="KW-0689">Ribosomal protein</keyword>
<dbReference type="InterPro" id="IPR036164">
    <property type="entry name" value="bL21-like_sf"/>
</dbReference>
<comment type="function">
    <text evidence="6 7">This protein binds to 23S rRNA in the presence of protein L20.</text>
</comment>
<dbReference type="GO" id="GO:0019843">
    <property type="term" value="F:rRNA binding"/>
    <property type="evidence" value="ECO:0007669"/>
    <property type="project" value="UniProtKB-UniRule"/>
</dbReference>
<dbReference type="NCBIfam" id="TIGR00061">
    <property type="entry name" value="L21"/>
    <property type="match status" value="1"/>
</dbReference>
<dbReference type="EMBL" id="SNXO01000027">
    <property type="protein sequence ID" value="TDP52305.1"/>
    <property type="molecule type" value="Genomic_DNA"/>
</dbReference>
<feature type="region of interest" description="Disordered" evidence="8">
    <location>
        <begin position="82"/>
        <end position="146"/>
    </location>
</feature>
<keyword evidence="10" id="KW-1185">Reference proteome</keyword>
<dbReference type="SUPFAM" id="SSF141091">
    <property type="entry name" value="L21p-like"/>
    <property type="match status" value="1"/>
</dbReference>
<comment type="caution">
    <text evidence="9">The sequence shown here is derived from an EMBL/GenBank/DDBJ whole genome shotgun (WGS) entry which is preliminary data.</text>
</comment>
<dbReference type="GO" id="GO:0003735">
    <property type="term" value="F:structural constituent of ribosome"/>
    <property type="evidence" value="ECO:0007669"/>
    <property type="project" value="InterPro"/>
</dbReference>
<evidence type="ECO:0000256" key="5">
    <source>
        <dbReference type="ARBA" id="ARBA00023274"/>
    </source>
</evidence>
<feature type="compositionally biased region" description="Basic and acidic residues" evidence="8">
    <location>
        <begin position="103"/>
        <end position="146"/>
    </location>
</feature>
<accession>A0A4R6PZP9</accession>
<dbReference type="HAMAP" id="MF_01363">
    <property type="entry name" value="Ribosomal_bL21"/>
    <property type="match status" value="1"/>
</dbReference>
<organism evidence="9 10">
    <name type="scientific">Aminicella lysinilytica</name>
    <dbReference type="NCBI Taxonomy" id="433323"/>
    <lineage>
        <taxon>Bacteria</taxon>
        <taxon>Bacillati</taxon>
        <taxon>Bacillota</taxon>
        <taxon>Clostridia</taxon>
        <taxon>Peptostreptococcales</taxon>
        <taxon>Anaerovoracaceae</taxon>
        <taxon>Aminicella</taxon>
    </lineage>
</organism>
<dbReference type="PANTHER" id="PTHR21349:SF0">
    <property type="entry name" value="LARGE RIBOSOMAL SUBUNIT PROTEIN BL21M"/>
    <property type="match status" value="1"/>
</dbReference>
<keyword evidence="2 6" id="KW-0699">rRNA-binding</keyword>
<evidence type="ECO:0000256" key="7">
    <source>
        <dbReference type="RuleBase" id="RU000562"/>
    </source>
</evidence>
<keyword evidence="3 6" id="KW-0694">RNA-binding</keyword>
<dbReference type="Pfam" id="PF00829">
    <property type="entry name" value="Ribosomal_L21p"/>
    <property type="match status" value="1"/>
</dbReference>
<dbReference type="GO" id="GO:0006412">
    <property type="term" value="P:translation"/>
    <property type="evidence" value="ECO:0007669"/>
    <property type="project" value="UniProtKB-UniRule"/>
</dbReference>
<dbReference type="Proteomes" id="UP000295500">
    <property type="component" value="Unassembled WGS sequence"/>
</dbReference>
<sequence length="181" mass="20022">MYAVIETGGKQYRVQEGDIITIEKLDAEAGKKVEFDKVLVLSDDNGLKVGTPYVEGAKVVGKVVENGKGQKIVIFKYKNKKDYRKKQGHRQPYTMVEINDLGGVEKKPAKKAEPKKEAEPKAAPKKEAEPKAEAPKKEASKKVSASMKKDELIAFAKEHNVEIDEKATKAVIIEAIEKATK</sequence>
<evidence type="ECO:0000256" key="8">
    <source>
        <dbReference type="SAM" id="MobiDB-lite"/>
    </source>
</evidence>
<dbReference type="InterPro" id="IPR018258">
    <property type="entry name" value="Ribosomal_bL21_CS"/>
</dbReference>
<dbReference type="PANTHER" id="PTHR21349">
    <property type="entry name" value="50S RIBOSOMAL PROTEIN L21"/>
    <property type="match status" value="1"/>
</dbReference>
<evidence type="ECO:0000313" key="9">
    <source>
        <dbReference type="EMBL" id="TDP52305.1"/>
    </source>
</evidence>
<evidence type="ECO:0000256" key="6">
    <source>
        <dbReference type="HAMAP-Rule" id="MF_01363"/>
    </source>
</evidence>
<reference evidence="9 10" key="1">
    <citation type="submission" date="2019-03" db="EMBL/GenBank/DDBJ databases">
        <title>Genomic Encyclopedia of Type Strains, Phase IV (KMG-IV): sequencing the most valuable type-strain genomes for metagenomic binning, comparative biology and taxonomic classification.</title>
        <authorList>
            <person name="Goeker M."/>
        </authorList>
    </citation>
    <scope>NUCLEOTIDE SEQUENCE [LARGE SCALE GENOMIC DNA]</scope>
    <source>
        <strain evidence="9 10">DSM 28287</strain>
    </source>
</reference>
<dbReference type="GO" id="GO:0005840">
    <property type="term" value="C:ribosome"/>
    <property type="evidence" value="ECO:0007669"/>
    <property type="project" value="UniProtKB-KW"/>
</dbReference>
<dbReference type="GO" id="GO:1990904">
    <property type="term" value="C:ribonucleoprotein complex"/>
    <property type="evidence" value="ECO:0007669"/>
    <property type="project" value="UniProtKB-KW"/>
</dbReference>
<protein>
    <recommendedName>
        <fullName evidence="6">Large ribosomal subunit protein bL21</fullName>
    </recommendedName>
</protein>